<accession>A0A1D9LEU0</accession>
<dbReference type="GO" id="GO:0004497">
    <property type="term" value="F:monooxygenase activity"/>
    <property type="evidence" value="ECO:0007669"/>
    <property type="project" value="InterPro"/>
</dbReference>
<dbReference type="EMBL" id="CP017707">
    <property type="protein sequence ID" value="AOZ49782.1"/>
    <property type="molecule type" value="Genomic_DNA"/>
</dbReference>
<dbReference type="KEGG" id="cvc:BKX93_07090"/>
<protein>
    <recommendedName>
        <fullName evidence="3">FAD-binding domain-containing protein</fullName>
    </recommendedName>
</protein>
<dbReference type="InterPro" id="IPR050816">
    <property type="entry name" value="Flavin-dep_Halogenase_NPB"/>
</dbReference>
<dbReference type="RefSeq" id="WP_070979329.1">
    <property type="nucleotide sequence ID" value="NZ_CP017707.1"/>
</dbReference>
<dbReference type="InterPro" id="IPR006905">
    <property type="entry name" value="Flavin_halogenase"/>
</dbReference>
<evidence type="ECO:0000313" key="1">
    <source>
        <dbReference type="EMBL" id="AOZ49782.1"/>
    </source>
</evidence>
<proteinExistence type="predicted"/>
<dbReference type="AlphaFoldDB" id="A0A1D9LEU0"/>
<evidence type="ECO:0000313" key="2">
    <source>
        <dbReference type="Proteomes" id="UP000178776"/>
    </source>
</evidence>
<evidence type="ECO:0008006" key="3">
    <source>
        <dbReference type="Google" id="ProtNLM"/>
    </source>
</evidence>
<name>A0A1D9LEU0_9NEIS</name>
<dbReference type="PRINTS" id="PR00420">
    <property type="entry name" value="RNGMNOXGNASE"/>
</dbReference>
<reference evidence="1 2" key="1">
    <citation type="submission" date="2016-10" db="EMBL/GenBank/DDBJ databases">
        <title>Chromobacterium muskegensis sp. nov., an insecticidal bacterium isolated from Sphagnum bogs.</title>
        <authorList>
            <person name="Sparks M.E."/>
            <person name="Blackburn M.B."/>
            <person name="Gundersen-Rindal D.E."/>
            <person name="Mitchell A."/>
            <person name="Farrar R."/>
            <person name="Kuhar D."/>
        </authorList>
    </citation>
    <scope>NUCLEOTIDE SEQUENCE [LARGE SCALE GENOMIC DNA]</scope>
    <source>
        <strain evidence="1 2">21-1</strain>
    </source>
</reference>
<dbReference type="PANTHER" id="PTHR43747">
    <property type="entry name" value="FAD-BINDING PROTEIN"/>
    <property type="match status" value="1"/>
</dbReference>
<dbReference type="STRING" id="1108595.BKX93_07090"/>
<dbReference type="PANTHER" id="PTHR43747:SF1">
    <property type="entry name" value="SLR1998 PROTEIN"/>
    <property type="match status" value="1"/>
</dbReference>
<dbReference type="Gene3D" id="3.50.50.60">
    <property type="entry name" value="FAD/NAD(P)-binding domain"/>
    <property type="match status" value="1"/>
</dbReference>
<dbReference type="Gene3D" id="3.30.9.100">
    <property type="match status" value="1"/>
</dbReference>
<dbReference type="SUPFAM" id="SSF51905">
    <property type="entry name" value="FAD/NAD(P)-binding domain"/>
    <property type="match status" value="1"/>
</dbReference>
<dbReference type="InterPro" id="IPR036188">
    <property type="entry name" value="FAD/NAD-bd_sf"/>
</dbReference>
<sequence length="365" mass="38935">MNVSRYPVAIAGAGPAGSALALALHALGVEALLLDRPLAQPFRIGESATPDVAGLLSRLGAGHALDGQPGYHGNLSLWGSETPRLDHFLYRGHGHGWHLDRAGFDRALRQEAMARGVAVLGESGVDAIEPGDGGWRLRVRGLGEVEARVVVDAGGRRSPLAARLGIPRCRLDRLQALACRVDCRGELSGYSLVESAPYGWWYAAALPDGRALATLMTDQDLARSQGLEHPADFLAAWRATRLLSERLPPPPRIDAVHAFAAHSGCVSRAAGPGWICVGDALMGLDPLASSGIACALGDALAAAPAIAAMLDGDLAPARAYAKRADDCFRRYLAERRRHYRQENRWPEQPFWQRRAFAPAALAAPA</sequence>
<dbReference type="Proteomes" id="UP000178776">
    <property type="component" value="Chromosome"/>
</dbReference>
<dbReference type="GeneID" id="68840974"/>
<organism evidence="1 2">
    <name type="scientific">Chromobacterium vaccinii</name>
    <dbReference type="NCBI Taxonomy" id="1108595"/>
    <lineage>
        <taxon>Bacteria</taxon>
        <taxon>Pseudomonadati</taxon>
        <taxon>Pseudomonadota</taxon>
        <taxon>Betaproteobacteria</taxon>
        <taxon>Neisseriales</taxon>
        <taxon>Chromobacteriaceae</taxon>
        <taxon>Chromobacterium</taxon>
    </lineage>
</organism>
<gene>
    <name evidence="1" type="ORF">BKX93_07090</name>
</gene>
<dbReference type="Pfam" id="PF04820">
    <property type="entry name" value="Trp_halogenase"/>
    <property type="match status" value="1"/>
</dbReference>